<dbReference type="OrthoDB" id="7471908at2"/>
<gene>
    <name evidence="1" type="ORF">BHE75_03156</name>
</gene>
<dbReference type="AlphaFoldDB" id="A0A1S1HI61"/>
<dbReference type="RefSeq" id="WP_070934401.1">
    <property type="nucleotide sequence ID" value="NZ_MIPT01000001.1"/>
</dbReference>
<keyword evidence="2" id="KW-1185">Reference proteome</keyword>
<organism evidence="1 2">
    <name type="scientific">Edaphosphingomonas haloaromaticamans</name>
    <dbReference type="NCBI Taxonomy" id="653954"/>
    <lineage>
        <taxon>Bacteria</taxon>
        <taxon>Pseudomonadati</taxon>
        <taxon>Pseudomonadota</taxon>
        <taxon>Alphaproteobacteria</taxon>
        <taxon>Sphingomonadales</taxon>
        <taxon>Rhizorhabdaceae</taxon>
        <taxon>Edaphosphingomonas</taxon>
    </lineage>
</organism>
<accession>A0A1S1HI61</accession>
<reference evidence="1 2" key="1">
    <citation type="submission" date="2016-09" db="EMBL/GenBank/DDBJ databases">
        <title>Metabolic pathway, cell adaptation mechanisms and a novel monoxygenase revealed through proteogenomic-transcription analysis of a Sphingomonas haloaromaticamans strain degrading the fungicide ortho-phenylphenol.</title>
        <authorList>
            <person name="Perruchon C."/>
            <person name="Papadopoulou E.S."/>
            <person name="Rousidou C."/>
            <person name="Vasileiadis S."/>
            <person name="Tanou G."/>
            <person name="Amoutzias G."/>
            <person name="Molassiotis A."/>
            <person name="Karpouzas D.G."/>
        </authorList>
    </citation>
    <scope>NUCLEOTIDE SEQUENCE [LARGE SCALE GENOMIC DNA]</scope>
    <source>
        <strain evidence="1 2">P3</strain>
    </source>
</reference>
<name>A0A1S1HI61_9SPHN</name>
<comment type="caution">
    <text evidence="1">The sequence shown here is derived from an EMBL/GenBank/DDBJ whole genome shotgun (WGS) entry which is preliminary data.</text>
</comment>
<dbReference type="EMBL" id="MIPT01000001">
    <property type="protein sequence ID" value="OHT21151.1"/>
    <property type="molecule type" value="Genomic_DNA"/>
</dbReference>
<evidence type="ECO:0000313" key="1">
    <source>
        <dbReference type="EMBL" id="OHT21151.1"/>
    </source>
</evidence>
<proteinExistence type="predicted"/>
<dbReference type="Proteomes" id="UP000179467">
    <property type="component" value="Unassembled WGS sequence"/>
</dbReference>
<evidence type="ECO:0000313" key="2">
    <source>
        <dbReference type="Proteomes" id="UP000179467"/>
    </source>
</evidence>
<sequence>MFIDSQSSRLTSALATLRRGAAFFGDGLRTAKGRGGRSPVSLPPGSVGVAGRCDHKVIGNGLRELDRFLSVLIDEVAGALPPRHVDTGSLARQRNTPNKLRALHTAMGRPSPDHDRLRAIGRSRDCLFYCDGIVTRSDSRHGGTMTVGWPCGEHAGGLGRSIAIGERLVVTPANLVWISAFYDRLAMDLVAASSGRPGALVDMDADLAYMQSC</sequence>
<protein>
    <submittedName>
        <fullName evidence="1">Uncharacterized protein</fullName>
    </submittedName>
</protein>